<dbReference type="Proteomes" id="UP000823773">
    <property type="component" value="Unassembled WGS sequence"/>
</dbReference>
<comment type="caution">
    <text evidence="1">The sequence shown here is derived from an EMBL/GenBank/DDBJ whole genome shotgun (WGS) entry which is preliminary data.</text>
</comment>
<protein>
    <submittedName>
        <fullName evidence="1">Uncharacterized protein</fullName>
    </submittedName>
</protein>
<evidence type="ECO:0000313" key="1">
    <source>
        <dbReference type="EMBL" id="MBP1870773.1"/>
    </source>
</evidence>
<accession>A0ACC5SQ48</accession>
<dbReference type="EMBL" id="JAGGJR010000001">
    <property type="protein sequence ID" value="MBP1870773.1"/>
    <property type="molecule type" value="Genomic_DNA"/>
</dbReference>
<reference evidence="1" key="1">
    <citation type="submission" date="2021-03" db="EMBL/GenBank/DDBJ databases">
        <title>Genomic Encyclopedia of Type Strains, Phase IV (KMG-IV): sequencing the most valuable type-strain genomes for metagenomic binning, comparative biology and taxonomic classification.</title>
        <authorList>
            <person name="Goeker M."/>
        </authorList>
    </citation>
    <scope>NUCLEOTIDE SEQUENCE</scope>
    <source>
        <strain evidence="1">DSM 18131</strain>
    </source>
</reference>
<name>A0ACC5SQ48_ENSAD</name>
<organism evidence="1 2">
    <name type="scientific">Ensifer adhaerens</name>
    <name type="common">Sinorhizobium morelense</name>
    <dbReference type="NCBI Taxonomy" id="106592"/>
    <lineage>
        <taxon>Bacteria</taxon>
        <taxon>Pseudomonadati</taxon>
        <taxon>Pseudomonadota</taxon>
        <taxon>Alphaproteobacteria</taxon>
        <taxon>Hyphomicrobiales</taxon>
        <taxon>Rhizobiaceae</taxon>
        <taxon>Sinorhizobium/Ensifer group</taxon>
        <taxon>Ensifer</taxon>
    </lineage>
</organism>
<evidence type="ECO:0000313" key="2">
    <source>
        <dbReference type="Proteomes" id="UP000823773"/>
    </source>
</evidence>
<gene>
    <name evidence="1" type="ORF">J2Z19_000470</name>
</gene>
<keyword evidence="2" id="KW-1185">Reference proteome</keyword>
<sequence>MKNVTFILTGLICRPLYGVRIQHLEPHFCLLFLGTITSIT</sequence>
<proteinExistence type="predicted"/>